<comment type="caution">
    <text evidence="2">The sequence shown here is derived from an EMBL/GenBank/DDBJ whole genome shotgun (WGS) entry which is preliminary data.</text>
</comment>
<evidence type="ECO:0000313" key="3">
    <source>
        <dbReference type="Proteomes" id="UP001454036"/>
    </source>
</evidence>
<dbReference type="EMBL" id="BAABME010003642">
    <property type="protein sequence ID" value="GAA0159598.1"/>
    <property type="molecule type" value="Genomic_DNA"/>
</dbReference>
<protein>
    <submittedName>
        <fullName evidence="2">Uncharacterized protein</fullName>
    </submittedName>
</protein>
<gene>
    <name evidence="2" type="ORF">LIER_16336</name>
</gene>
<feature type="region of interest" description="Disordered" evidence="1">
    <location>
        <begin position="93"/>
        <end position="133"/>
    </location>
</feature>
<proteinExistence type="predicted"/>
<dbReference type="AlphaFoldDB" id="A0AAV3Q8R1"/>
<reference evidence="2 3" key="1">
    <citation type="submission" date="2024-01" db="EMBL/GenBank/DDBJ databases">
        <title>The complete chloroplast genome sequence of Lithospermum erythrorhizon: insights into the phylogenetic relationship among Boraginaceae species and the maternal lineages of purple gromwells.</title>
        <authorList>
            <person name="Okada T."/>
            <person name="Watanabe K."/>
        </authorList>
    </citation>
    <scope>NUCLEOTIDE SEQUENCE [LARGE SCALE GENOMIC DNA]</scope>
</reference>
<sequence>MPLSRTIRLSKPFCRFTAMPSLPETFKAFSSPQKITIRRGITIASPSSSPPPSERPVVVLMEHRASNDKAAHDTLLPLFDKGVVRRIMELAPGSTRGPSSVNLEGGRGSISRASQGGGIGARASGPTSSGYNHQQSPLVVCPAGPGPEEGRGGERCCLPSCSYCAAGEGKPSPSLLPR</sequence>
<evidence type="ECO:0000256" key="1">
    <source>
        <dbReference type="SAM" id="MobiDB-lite"/>
    </source>
</evidence>
<dbReference type="Proteomes" id="UP001454036">
    <property type="component" value="Unassembled WGS sequence"/>
</dbReference>
<keyword evidence="3" id="KW-1185">Reference proteome</keyword>
<name>A0AAV3Q8R1_LITER</name>
<accession>A0AAV3Q8R1</accession>
<organism evidence="2 3">
    <name type="scientific">Lithospermum erythrorhizon</name>
    <name type="common">Purple gromwell</name>
    <name type="synonym">Lithospermum officinale var. erythrorhizon</name>
    <dbReference type="NCBI Taxonomy" id="34254"/>
    <lineage>
        <taxon>Eukaryota</taxon>
        <taxon>Viridiplantae</taxon>
        <taxon>Streptophyta</taxon>
        <taxon>Embryophyta</taxon>
        <taxon>Tracheophyta</taxon>
        <taxon>Spermatophyta</taxon>
        <taxon>Magnoliopsida</taxon>
        <taxon>eudicotyledons</taxon>
        <taxon>Gunneridae</taxon>
        <taxon>Pentapetalae</taxon>
        <taxon>asterids</taxon>
        <taxon>lamiids</taxon>
        <taxon>Boraginales</taxon>
        <taxon>Boraginaceae</taxon>
        <taxon>Boraginoideae</taxon>
        <taxon>Lithospermeae</taxon>
        <taxon>Lithospermum</taxon>
    </lineage>
</organism>
<evidence type="ECO:0000313" key="2">
    <source>
        <dbReference type="EMBL" id="GAA0159598.1"/>
    </source>
</evidence>